<feature type="transmembrane region" description="Helical" evidence="1">
    <location>
        <begin position="895"/>
        <end position="915"/>
    </location>
</feature>
<feature type="transmembrane region" description="Helical" evidence="1">
    <location>
        <begin position="1045"/>
        <end position="1062"/>
    </location>
</feature>
<proteinExistence type="predicted"/>
<feature type="transmembrane region" description="Helical" evidence="1">
    <location>
        <begin position="143"/>
        <end position="164"/>
    </location>
</feature>
<feature type="transmembrane region" description="Helical" evidence="1">
    <location>
        <begin position="393"/>
        <end position="412"/>
    </location>
</feature>
<evidence type="ECO:0000313" key="2">
    <source>
        <dbReference type="EMBL" id="GAQ85632.1"/>
    </source>
</evidence>
<feature type="transmembrane region" description="Helical" evidence="1">
    <location>
        <begin position="568"/>
        <end position="587"/>
    </location>
</feature>
<feature type="transmembrane region" description="Helical" evidence="1">
    <location>
        <begin position="921"/>
        <end position="937"/>
    </location>
</feature>
<feature type="transmembrane region" description="Helical" evidence="1">
    <location>
        <begin position="170"/>
        <end position="188"/>
    </location>
</feature>
<dbReference type="OMA" id="SWTYRSD"/>
<feature type="transmembrane region" description="Helical" evidence="1">
    <location>
        <begin position="285"/>
        <end position="308"/>
    </location>
</feature>
<feature type="transmembrane region" description="Helical" evidence="1">
    <location>
        <begin position="250"/>
        <end position="273"/>
    </location>
</feature>
<gene>
    <name evidence="2" type="ORF">KFL_002460090</name>
</gene>
<feature type="transmembrane region" description="Helical" evidence="1">
    <location>
        <begin position="74"/>
        <end position="95"/>
    </location>
</feature>
<feature type="transmembrane region" description="Helical" evidence="1">
    <location>
        <begin position="320"/>
        <end position="339"/>
    </location>
</feature>
<dbReference type="OrthoDB" id="10046650at2759"/>
<feature type="transmembrane region" description="Helical" evidence="1">
    <location>
        <begin position="607"/>
        <end position="625"/>
    </location>
</feature>
<feature type="transmembrane region" description="Helical" evidence="1">
    <location>
        <begin position="209"/>
        <end position="230"/>
    </location>
</feature>
<dbReference type="EMBL" id="DF237195">
    <property type="protein sequence ID" value="GAQ85632.1"/>
    <property type="molecule type" value="Genomic_DNA"/>
</dbReference>
<reference evidence="2 3" key="1">
    <citation type="journal article" date="2014" name="Nat. Commun.">
        <title>Klebsormidium flaccidum genome reveals primary factors for plant terrestrial adaptation.</title>
        <authorList>
            <person name="Hori K."/>
            <person name="Maruyama F."/>
            <person name="Fujisawa T."/>
            <person name="Togashi T."/>
            <person name="Yamamoto N."/>
            <person name="Seo M."/>
            <person name="Sato S."/>
            <person name="Yamada T."/>
            <person name="Mori H."/>
            <person name="Tajima N."/>
            <person name="Moriyama T."/>
            <person name="Ikeuchi M."/>
            <person name="Watanabe M."/>
            <person name="Wada H."/>
            <person name="Kobayashi K."/>
            <person name="Saito M."/>
            <person name="Masuda T."/>
            <person name="Sasaki-Sekimoto Y."/>
            <person name="Mashiguchi K."/>
            <person name="Awai K."/>
            <person name="Shimojima M."/>
            <person name="Masuda S."/>
            <person name="Iwai M."/>
            <person name="Nobusawa T."/>
            <person name="Narise T."/>
            <person name="Kondo S."/>
            <person name="Saito H."/>
            <person name="Sato R."/>
            <person name="Murakawa M."/>
            <person name="Ihara Y."/>
            <person name="Oshima-Yamada Y."/>
            <person name="Ohtaka K."/>
            <person name="Satoh M."/>
            <person name="Sonobe K."/>
            <person name="Ishii M."/>
            <person name="Ohtani R."/>
            <person name="Kanamori-Sato M."/>
            <person name="Honoki R."/>
            <person name="Miyazaki D."/>
            <person name="Mochizuki H."/>
            <person name="Umetsu J."/>
            <person name="Higashi K."/>
            <person name="Shibata D."/>
            <person name="Kamiya Y."/>
            <person name="Sato N."/>
            <person name="Nakamura Y."/>
            <person name="Tabata S."/>
            <person name="Ida S."/>
            <person name="Kurokawa K."/>
            <person name="Ohta H."/>
        </authorList>
    </citation>
    <scope>NUCLEOTIDE SEQUENCE [LARGE SCALE GENOMIC DNA]</scope>
    <source>
        <strain evidence="2 3">NIES-2285</strain>
    </source>
</reference>
<dbReference type="STRING" id="105231.A0A1Y1I6R6"/>
<protein>
    <submittedName>
        <fullName evidence="2">No exine formation 1</fullName>
    </submittedName>
</protein>
<keyword evidence="1" id="KW-0812">Transmembrane</keyword>
<feature type="transmembrane region" description="Helical" evidence="1">
    <location>
        <begin position="539"/>
        <end position="556"/>
    </location>
</feature>
<sequence length="1074" mass="114589">MLHASAPPGAMEARESRFAPNPFQYNGRVALAIVPALAVLLGAGGQTVSGTLCIGLMVTYILDALGMKEGAFGGVWVSLGGTILAFALSGAAFGSGQERPIVLSALILLVGNFVGFVGGVWGSLQFRWLLIKHPPIVLALERVLFAVTPLVATPIVTWGIIAAVGIANASFYLTALLFGFYWVFSLPTPTSFRAKADKAYGGAIAEESLIGGALEGAIHLGLVLFLPPIFHFSVHYPQLLAFAPIEIWNFLIVLAAPPLFVAYASTHNSLWWLRIAPQTLHRLRIFVSAAAIAVLIAALEARVIFHAFGQYIHLPPPLNYVLVTLALYGGAAAIGAHMVGAAGKKGVNPTLVTAVLVAAALAGALVLGMPLQLLFIPAVSAAYLGQFYRTRSLLSYAVFAAGGAACAAWFIVRHFWTIQAVLGDHPVKDTARVLMLGVTLALALPGAAAAGAQGKQLLGALMVAQGLVVCAVEDRLYGHSHDEEGLYPGYLVALTSAVGWFLTHRLESDNRIGPWAGWFATCLYAAKLSLLVLVTPGVLWSSVLLAATVTPPILLYRDKSRPQFRAKMKPWQAAFHAVTVTAAVWYFRYTLFDLLYAWNGVRPSDGALLGTIVVAAAGACVPIVAFHFTHMQSAKRAVVLVIASGALLILLRPPLPSAWSVWWDEDHTPEHLRDEPSIYGHVAASGHTAGWPSWLLGGALIASVAAMTSAVPIQDRPLVSGGYAVGLGASVGVYLCAGFFYDTPLLHPLLFLASVAAAVFLVFAYHPTGASAKYLPWLFALLAALLPVMYLLPQVSRFARAPDVDAASRLEEIALLEDARTSLVALYAALFLLIALVIKLKLTAVLSASGHSQPALPSRQQGFAPSHRPFQPRRTSLAKALSVQKLSREGAWMPGLGNVATLLSFALCMLLNLEYTGGSDRSIFVLAPILLLLNQDANLFTTFTDRQRYFPVTLTITLYLVISSGYHIVVGALQGGLASSLLSLAGRNSVLVFTVKNALLLLVTLPNQVLFNTFMWDNVKQSNMVLMSLTPLNLPAVLLSDVSTVRVLAALGVGFALVQFLVSRRVRLAGLRYI</sequence>
<evidence type="ECO:0000313" key="3">
    <source>
        <dbReference type="Proteomes" id="UP000054558"/>
    </source>
</evidence>
<accession>A0A1Y1I6R6</accession>
<feature type="transmembrane region" description="Helical" evidence="1">
    <location>
        <begin position="774"/>
        <end position="792"/>
    </location>
</feature>
<feature type="transmembrane region" description="Helical" evidence="1">
    <location>
        <begin position="637"/>
        <end position="655"/>
    </location>
</feature>
<feature type="transmembrane region" description="Helical" evidence="1">
    <location>
        <begin position="485"/>
        <end position="503"/>
    </location>
</feature>
<feature type="transmembrane region" description="Helical" evidence="1">
    <location>
        <begin position="949"/>
        <end position="970"/>
    </location>
</feature>
<keyword evidence="1" id="KW-1133">Transmembrane helix</keyword>
<feature type="transmembrane region" description="Helical" evidence="1">
    <location>
        <begin position="351"/>
        <end position="373"/>
    </location>
</feature>
<keyword evidence="1" id="KW-0472">Membrane</keyword>
<feature type="transmembrane region" description="Helical" evidence="1">
    <location>
        <begin position="824"/>
        <end position="842"/>
    </location>
</feature>
<name>A0A1Y1I6R6_KLENI</name>
<feature type="transmembrane region" description="Helical" evidence="1">
    <location>
        <begin position="747"/>
        <end position="765"/>
    </location>
</feature>
<feature type="transmembrane region" description="Helical" evidence="1">
    <location>
        <begin position="723"/>
        <end position="741"/>
    </location>
</feature>
<dbReference type="Proteomes" id="UP000054558">
    <property type="component" value="Unassembled WGS sequence"/>
</dbReference>
<feature type="transmembrane region" description="Helical" evidence="1">
    <location>
        <begin position="433"/>
        <end position="452"/>
    </location>
</feature>
<dbReference type="AlphaFoldDB" id="A0A1Y1I6R6"/>
<feature type="transmembrane region" description="Helical" evidence="1">
    <location>
        <begin position="101"/>
        <end position="122"/>
    </location>
</feature>
<dbReference type="PANTHER" id="PTHR35313:SF1">
    <property type="entry name" value="NO EXINE FORMATION 1"/>
    <property type="match status" value="1"/>
</dbReference>
<organism evidence="2 3">
    <name type="scientific">Klebsormidium nitens</name>
    <name type="common">Green alga</name>
    <name type="synonym">Ulothrix nitens</name>
    <dbReference type="NCBI Taxonomy" id="105231"/>
    <lineage>
        <taxon>Eukaryota</taxon>
        <taxon>Viridiplantae</taxon>
        <taxon>Streptophyta</taxon>
        <taxon>Klebsormidiophyceae</taxon>
        <taxon>Klebsormidiales</taxon>
        <taxon>Klebsormidiaceae</taxon>
        <taxon>Klebsormidium</taxon>
    </lineage>
</organism>
<evidence type="ECO:0000256" key="1">
    <source>
        <dbReference type="SAM" id="Phobius"/>
    </source>
</evidence>
<feature type="transmembrane region" description="Helical" evidence="1">
    <location>
        <begin position="515"/>
        <end position="533"/>
    </location>
</feature>
<keyword evidence="3" id="KW-1185">Reference proteome</keyword>
<feature type="transmembrane region" description="Helical" evidence="1">
    <location>
        <begin position="29"/>
        <end position="62"/>
    </location>
</feature>
<dbReference type="PANTHER" id="PTHR35313">
    <property type="entry name" value="NO EXINE FORMATION 1"/>
    <property type="match status" value="1"/>
</dbReference>
<feature type="transmembrane region" description="Helical" evidence="1">
    <location>
        <begin position="691"/>
        <end position="711"/>
    </location>
</feature>